<dbReference type="STRING" id="1173022.Cri9333_1913"/>
<keyword evidence="1" id="KW-0472">Membrane</keyword>
<evidence type="ECO:0000313" key="3">
    <source>
        <dbReference type="Proteomes" id="UP000010472"/>
    </source>
</evidence>
<accession>K9W047</accession>
<feature type="transmembrane region" description="Helical" evidence="1">
    <location>
        <begin position="197"/>
        <end position="215"/>
    </location>
</feature>
<dbReference type="KEGG" id="cep:Cri9333_1913"/>
<keyword evidence="1" id="KW-1133">Transmembrane helix</keyword>
<evidence type="ECO:0000313" key="2">
    <source>
        <dbReference type="EMBL" id="AFZ12795.1"/>
    </source>
</evidence>
<sequence length="261" mass="29951">MNSLLTKVRSRRIKEAPASPSRLIKASINLDKQIQVEEVKNEQGLIVFRFIRFNLDKTSVKAILGAKSRGESLEISKSLLTQLRYFALSDGENSQGKNRFQSGLTFCTYYYKSAELQSENIVMRSVISLDGDIIHQIQRDALETPKKCLAIATSHYWLINQLLNQLRITSTLWVNWVSWGISLLLVAAMVIPYAGRLMQVNFLTLLIPLLMSWLFQQGIKRILRFTSASMGSWALRQLLLRFLSPKPFEKKIAKFLLRRIT</sequence>
<proteinExistence type="predicted"/>
<dbReference type="eggNOG" id="ENOG50328GF">
    <property type="taxonomic scope" value="Bacteria"/>
</dbReference>
<protein>
    <submittedName>
        <fullName evidence="2">Uncharacterized protein</fullName>
    </submittedName>
</protein>
<name>K9W047_9CYAN</name>
<dbReference type="OrthoDB" id="463213at2"/>
<dbReference type="HOGENOM" id="CLU_1132572_0_0_3"/>
<dbReference type="RefSeq" id="WP_015202912.1">
    <property type="nucleotide sequence ID" value="NC_019753.1"/>
</dbReference>
<organism evidence="2 3">
    <name type="scientific">Crinalium epipsammum PCC 9333</name>
    <dbReference type="NCBI Taxonomy" id="1173022"/>
    <lineage>
        <taxon>Bacteria</taxon>
        <taxon>Bacillati</taxon>
        <taxon>Cyanobacteriota</taxon>
        <taxon>Cyanophyceae</taxon>
        <taxon>Gomontiellales</taxon>
        <taxon>Gomontiellaceae</taxon>
        <taxon>Crinalium</taxon>
    </lineage>
</organism>
<feature type="transmembrane region" description="Helical" evidence="1">
    <location>
        <begin position="172"/>
        <end position="191"/>
    </location>
</feature>
<dbReference type="AlphaFoldDB" id="K9W047"/>
<gene>
    <name evidence="2" type="ORF">Cri9333_1913</name>
</gene>
<keyword evidence="1" id="KW-0812">Transmembrane</keyword>
<dbReference type="EMBL" id="CP003620">
    <property type="protein sequence ID" value="AFZ12795.1"/>
    <property type="molecule type" value="Genomic_DNA"/>
</dbReference>
<dbReference type="Proteomes" id="UP000010472">
    <property type="component" value="Chromosome"/>
</dbReference>
<keyword evidence="3" id="KW-1185">Reference proteome</keyword>
<evidence type="ECO:0000256" key="1">
    <source>
        <dbReference type="SAM" id="Phobius"/>
    </source>
</evidence>
<reference evidence="2 3" key="1">
    <citation type="submission" date="2012-06" db="EMBL/GenBank/DDBJ databases">
        <title>Finished chromosome of genome of Crinalium epipsammum PCC 9333.</title>
        <authorList>
            <consortium name="US DOE Joint Genome Institute"/>
            <person name="Gugger M."/>
            <person name="Coursin T."/>
            <person name="Rippka R."/>
            <person name="Tandeau De Marsac N."/>
            <person name="Huntemann M."/>
            <person name="Wei C.-L."/>
            <person name="Han J."/>
            <person name="Detter J.C."/>
            <person name="Han C."/>
            <person name="Tapia R."/>
            <person name="Davenport K."/>
            <person name="Daligault H."/>
            <person name="Erkkila T."/>
            <person name="Gu W."/>
            <person name="Munk A.C.C."/>
            <person name="Teshima H."/>
            <person name="Xu Y."/>
            <person name="Chain P."/>
            <person name="Chen A."/>
            <person name="Krypides N."/>
            <person name="Mavromatis K."/>
            <person name="Markowitz V."/>
            <person name="Szeto E."/>
            <person name="Ivanova N."/>
            <person name="Mikhailova N."/>
            <person name="Ovchinnikova G."/>
            <person name="Pagani I."/>
            <person name="Pati A."/>
            <person name="Goodwin L."/>
            <person name="Peters L."/>
            <person name="Pitluck S."/>
            <person name="Woyke T."/>
            <person name="Kerfeld C."/>
        </authorList>
    </citation>
    <scope>NUCLEOTIDE SEQUENCE [LARGE SCALE GENOMIC DNA]</scope>
    <source>
        <strain evidence="2 3">PCC 9333</strain>
    </source>
</reference>